<evidence type="ECO:0000256" key="1">
    <source>
        <dbReference type="SAM" id="MobiDB-lite"/>
    </source>
</evidence>
<organism evidence="2 3">
    <name type="scientific">Phormidium nigroviride PCC 7112</name>
    <dbReference type="NCBI Taxonomy" id="179408"/>
    <lineage>
        <taxon>Bacteria</taxon>
        <taxon>Bacillati</taxon>
        <taxon>Cyanobacteriota</taxon>
        <taxon>Cyanophyceae</taxon>
        <taxon>Oscillatoriophycideae</taxon>
        <taxon>Oscillatoriales</taxon>
        <taxon>Oscillatoriaceae</taxon>
        <taxon>Phormidium</taxon>
    </lineage>
</organism>
<dbReference type="RefSeq" id="WP_015211605.1">
    <property type="nucleotide sequence ID" value="NC_019763.1"/>
</dbReference>
<dbReference type="EMBL" id="CP003615">
    <property type="protein sequence ID" value="AFZ10430.1"/>
    <property type="molecule type" value="Genomic_DNA"/>
</dbReference>
<evidence type="ECO:0000313" key="2">
    <source>
        <dbReference type="EMBL" id="AFZ10430.1"/>
    </source>
</evidence>
<feature type="region of interest" description="Disordered" evidence="1">
    <location>
        <begin position="1"/>
        <end position="84"/>
    </location>
</feature>
<feature type="compositionally biased region" description="Basic and acidic residues" evidence="1">
    <location>
        <begin position="67"/>
        <end position="84"/>
    </location>
</feature>
<gene>
    <name evidence="2" type="ORF">Osc7112_6254</name>
</gene>
<geneLocation type="plasmid" evidence="2 3">
    <name>pOSC7112.01</name>
</geneLocation>
<sequence>MSETSEAVTEKPNLTAPPYSQNASDLQLQGRSANLSNPAATNEISQTVTERSPQSENSPSVQNQEPKSGEAKTEPEPDKSQYNL</sequence>
<dbReference type="HOGENOM" id="CLU_2524356_0_0_3"/>
<dbReference type="KEGG" id="oni:Osc7112_6254"/>
<feature type="compositionally biased region" description="Polar residues" evidence="1">
    <location>
        <begin position="18"/>
        <end position="66"/>
    </location>
</feature>
<name>K9VT64_9CYAN</name>
<keyword evidence="3" id="KW-1185">Reference proteome</keyword>
<accession>K9VT64</accession>
<keyword evidence="2" id="KW-0614">Plasmid</keyword>
<protein>
    <submittedName>
        <fullName evidence="2">Uncharacterized protein</fullName>
    </submittedName>
</protein>
<dbReference type="Proteomes" id="UP000010478">
    <property type="component" value="Plasmid pOSC7112.01"/>
</dbReference>
<evidence type="ECO:0000313" key="3">
    <source>
        <dbReference type="Proteomes" id="UP000010478"/>
    </source>
</evidence>
<dbReference type="AlphaFoldDB" id="K9VT64"/>
<proteinExistence type="predicted"/>
<reference evidence="2 3" key="1">
    <citation type="submission" date="2012-05" db="EMBL/GenBank/DDBJ databases">
        <title>Finished plasmid 1 of genome of Oscillatoria sp. PCC 7112.</title>
        <authorList>
            <consortium name="US DOE Joint Genome Institute"/>
            <person name="Gugger M."/>
            <person name="Coursin T."/>
            <person name="Rippka R."/>
            <person name="Tandeau De Marsac N."/>
            <person name="Huntemann M."/>
            <person name="Wei C.-L."/>
            <person name="Han J."/>
            <person name="Detter J.C."/>
            <person name="Han C."/>
            <person name="Tapia R."/>
            <person name="Davenport K."/>
            <person name="Daligault H."/>
            <person name="Erkkila T."/>
            <person name="Gu W."/>
            <person name="Munk A.C.C."/>
            <person name="Teshima H."/>
            <person name="Xu Y."/>
            <person name="Chain P."/>
            <person name="Chen A."/>
            <person name="Krypides N."/>
            <person name="Mavromatis K."/>
            <person name="Markowitz V."/>
            <person name="Szeto E."/>
            <person name="Ivanova N."/>
            <person name="Mikhailova N."/>
            <person name="Ovchinnikova G."/>
            <person name="Pagani I."/>
            <person name="Pati A."/>
            <person name="Goodwin L."/>
            <person name="Peters L."/>
            <person name="Pitluck S."/>
            <person name="Woyke T."/>
            <person name="Kerfeld C."/>
        </authorList>
    </citation>
    <scope>NUCLEOTIDE SEQUENCE [LARGE SCALE GENOMIC DNA]</scope>
    <source>
        <strain evidence="2 3">PCC 7112</strain>
        <plasmid evidence="2 3">pOSC7112.01</plasmid>
    </source>
</reference>